<dbReference type="PANTHER" id="PTHR47785:SF6">
    <property type="entry name" value="ZN(II)2CYS6 TRANSCRIPTION FACTOR (EUROFUNG)"/>
    <property type="match status" value="1"/>
</dbReference>
<dbReference type="CDD" id="cd12148">
    <property type="entry name" value="fungal_TF_MHR"/>
    <property type="match status" value="1"/>
</dbReference>
<accession>A0ABR4PFN9</accession>
<dbReference type="Proteomes" id="UP001629113">
    <property type="component" value="Unassembled WGS sequence"/>
</dbReference>
<evidence type="ECO:0000259" key="2">
    <source>
        <dbReference type="Pfam" id="PF04082"/>
    </source>
</evidence>
<evidence type="ECO:0000313" key="4">
    <source>
        <dbReference type="Proteomes" id="UP001629113"/>
    </source>
</evidence>
<sequence length="535" mass="61645">MTGVHRVLAWPAVQKLLRYDGAEMTHWEGDYKDTEHWLLGISKDFGVPLLLDWPVDIYYSDAGMLNLERGRSIALNKEYVENLCQKYFDSFHCTYPILDRKYFLEQVLPPVLQTSFSEAQDGTCLVLLVLALGSIAQEGVTGTSIVDQSGKHTGIRGGTVERPPGLIYLNEARRRFGINITNWNLTNLQTSILLSVYYAQTSRNLEYWRMAILSCTMCQGLVKRVVRWDTIYSDRIARCFWMCSIMEGGLTGELGLDLPAVQTLQDSVPLPLFLSEPSQLSSKTNDDLIIEYYFLAQITLRTLVNRARASIKESRSLFLDDEPESQSRDYIMQELSAQLDAWRSHLPAIIAWEEDRDEDVEMADTDMHIHREATTPVDPASTGKIDFKSILSSSLRTRYKYAKFIIWRPYVYQVLHFPSNATEHSYVCCQKAIKAYCLWPLTFATFQPQRRLIPHLYEYTHTFFTILILVHVSSFSPILGPMLQSPPVAQEIELSITLYLGWIRDMKSVHPVARWCWHLLKGIYKDHQLVREDQE</sequence>
<dbReference type="Pfam" id="PF04082">
    <property type="entry name" value="Fungal_trans"/>
    <property type="match status" value="1"/>
</dbReference>
<name>A0ABR4PFN9_9HELO</name>
<comment type="caution">
    <text evidence="3">The sequence shown here is derived from an EMBL/GenBank/DDBJ whole genome shotgun (WGS) entry which is preliminary data.</text>
</comment>
<dbReference type="InterPro" id="IPR007219">
    <property type="entry name" value="XnlR_reg_dom"/>
</dbReference>
<gene>
    <name evidence="3" type="ORF">PVAG01_06314</name>
</gene>
<proteinExistence type="predicted"/>
<keyword evidence="1" id="KW-0539">Nucleus</keyword>
<dbReference type="InterPro" id="IPR053181">
    <property type="entry name" value="EcdB-like_regulator"/>
</dbReference>
<dbReference type="PANTHER" id="PTHR47785">
    <property type="entry name" value="ZN(II)2CYS6 TRANSCRIPTION FACTOR (EUROFUNG)-RELATED-RELATED"/>
    <property type="match status" value="1"/>
</dbReference>
<evidence type="ECO:0000256" key="1">
    <source>
        <dbReference type="ARBA" id="ARBA00023242"/>
    </source>
</evidence>
<evidence type="ECO:0000313" key="3">
    <source>
        <dbReference type="EMBL" id="KAL3422158.1"/>
    </source>
</evidence>
<dbReference type="EMBL" id="JBFCZG010000005">
    <property type="protein sequence ID" value="KAL3422158.1"/>
    <property type="molecule type" value="Genomic_DNA"/>
</dbReference>
<organism evidence="3 4">
    <name type="scientific">Phlyctema vagabunda</name>
    <dbReference type="NCBI Taxonomy" id="108571"/>
    <lineage>
        <taxon>Eukaryota</taxon>
        <taxon>Fungi</taxon>
        <taxon>Dikarya</taxon>
        <taxon>Ascomycota</taxon>
        <taxon>Pezizomycotina</taxon>
        <taxon>Leotiomycetes</taxon>
        <taxon>Helotiales</taxon>
        <taxon>Dermateaceae</taxon>
        <taxon>Phlyctema</taxon>
    </lineage>
</organism>
<feature type="domain" description="Xylanolytic transcriptional activator regulatory" evidence="2">
    <location>
        <begin position="85"/>
        <end position="251"/>
    </location>
</feature>
<keyword evidence="4" id="KW-1185">Reference proteome</keyword>
<reference evidence="3 4" key="1">
    <citation type="submission" date="2024-06" db="EMBL/GenBank/DDBJ databases">
        <title>Complete genome of Phlyctema vagabunda strain 19-DSS-EL-015.</title>
        <authorList>
            <person name="Fiorenzani C."/>
        </authorList>
    </citation>
    <scope>NUCLEOTIDE SEQUENCE [LARGE SCALE GENOMIC DNA]</scope>
    <source>
        <strain evidence="3 4">19-DSS-EL-015</strain>
    </source>
</reference>
<protein>
    <recommendedName>
        <fullName evidence="2">Xylanolytic transcriptional activator regulatory domain-containing protein</fullName>
    </recommendedName>
</protein>